<dbReference type="PANTHER" id="PTHR14614">
    <property type="entry name" value="HEPATOCELLULAR CARCINOMA-ASSOCIATED ANTIGEN"/>
    <property type="match status" value="1"/>
</dbReference>
<dbReference type="Gene3D" id="3.40.50.150">
    <property type="entry name" value="Vaccinia Virus protein VP39"/>
    <property type="match status" value="1"/>
</dbReference>
<dbReference type="HOGENOM" id="CLU_032409_2_1_1"/>
<reference evidence="1 2" key="1">
    <citation type="submission" date="2014-04" db="EMBL/GenBank/DDBJ databases">
        <authorList>
            <consortium name="DOE Joint Genome Institute"/>
            <person name="Kuo A."/>
            <person name="Kohler A."/>
            <person name="Jargeat P."/>
            <person name="Nagy L.G."/>
            <person name="Floudas D."/>
            <person name="Copeland A."/>
            <person name="Barry K.W."/>
            <person name="Cichocki N."/>
            <person name="Veneault-Fourrey C."/>
            <person name="LaButti K."/>
            <person name="Lindquist E.A."/>
            <person name="Lipzen A."/>
            <person name="Lundell T."/>
            <person name="Morin E."/>
            <person name="Murat C."/>
            <person name="Sun H."/>
            <person name="Tunlid A."/>
            <person name="Henrissat B."/>
            <person name="Grigoriev I.V."/>
            <person name="Hibbett D.S."/>
            <person name="Martin F."/>
            <person name="Nordberg H.P."/>
            <person name="Cantor M.N."/>
            <person name="Hua S.X."/>
        </authorList>
    </citation>
    <scope>NUCLEOTIDE SEQUENCE [LARGE SCALE GENOMIC DNA]</scope>
    <source>
        <strain evidence="1 2">Ve08.2h10</strain>
    </source>
</reference>
<evidence type="ECO:0000313" key="2">
    <source>
        <dbReference type="Proteomes" id="UP000054538"/>
    </source>
</evidence>
<name>A0A0D0EBU6_9AGAM</name>
<dbReference type="SUPFAM" id="SSF53335">
    <property type="entry name" value="S-adenosyl-L-methionine-dependent methyltransferases"/>
    <property type="match status" value="1"/>
</dbReference>
<dbReference type="InterPro" id="IPR029063">
    <property type="entry name" value="SAM-dependent_MTases_sf"/>
</dbReference>
<dbReference type="Pfam" id="PF10294">
    <property type="entry name" value="Methyltransf_16"/>
    <property type="match status" value="1"/>
</dbReference>
<dbReference type="GO" id="GO:0008757">
    <property type="term" value="F:S-adenosylmethionine-dependent methyltransferase activity"/>
    <property type="evidence" value="ECO:0007669"/>
    <property type="project" value="UniProtKB-ARBA"/>
</dbReference>
<dbReference type="Proteomes" id="UP000054538">
    <property type="component" value="Unassembled WGS sequence"/>
</dbReference>
<dbReference type="AlphaFoldDB" id="A0A0D0EBU6"/>
<proteinExistence type="predicted"/>
<dbReference type="EMBL" id="KN824901">
    <property type="protein sequence ID" value="KIK98235.1"/>
    <property type="molecule type" value="Genomic_DNA"/>
</dbReference>
<evidence type="ECO:0008006" key="3">
    <source>
        <dbReference type="Google" id="ProtNLM"/>
    </source>
</evidence>
<gene>
    <name evidence="1" type="ORF">PAXRUDRAFT_824088</name>
</gene>
<organism evidence="1 2">
    <name type="scientific">Paxillus rubicundulus Ve08.2h10</name>
    <dbReference type="NCBI Taxonomy" id="930991"/>
    <lineage>
        <taxon>Eukaryota</taxon>
        <taxon>Fungi</taxon>
        <taxon>Dikarya</taxon>
        <taxon>Basidiomycota</taxon>
        <taxon>Agaricomycotina</taxon>
        <taxon>Agaricomycetes</taxon>
        <taxon>Agaricomycetidae</taxon>
        <taxon>Boletales</taxon>
        <taxon>Paxilineae</taxon>
        <taxon>Paxillaceae</taxon>
        <taxon>Paxillus</taxon>
    </lineage>
</organism>
<protein>
    <recommendedName>
        <fullName evidence="3">Elongation factor methyltransferase 7</fullName>
    </recommendedName>
</protein>
<dbReference type="PANTHER" id="PTHR14614:SF104">
    <property type="entry name" value="N-METHYLTRANSFERASE, PUTATIVE (AFU_ORTHOLOGUE AFUA_1G17750)-RELATED"/>
    <property type="match status" value="1"/>
</dbReference>
<dbReference type="InterPro" id="IPR019410">
    <property type="entry name" value="Methyltransf_16"/>
</dbReference>
<sequence length="288" mass="32423">MDSRDTRELGDDDPEDILQASLQTLYGYTPITHSSPGSVFTYSVPTGRVPHQLKRIELMTPDTQPSNWSLHASSIWVSSLFIADHLEDLQIDSFASQDSNILRVLELGAGAGLPSILIGSVYQRVSVTVSDYPDNNLIRTLSENVRRNEVSERCRVVPYKWGTNVTSLLNRGLENDSLFDIIVAADTLWNPELHAPFIDTLCMCLKHGPNSRVHLVAGLHTGRYTIHAFLDGTRQRNLNVQSVLEREVDGTQSRMWDVSQAEGEDEQERRRWVVWIVLKWGDAGDVVQ</sequence>
<keyword evidence="2" id="KW-1185">Reference proteome</keyword>
<accession>A0A0D0EBU6</accession>
<dbReference type="STRING" id="930991.A0A0D0EBU6"/>
<dbReference type="InParanoid" id="A0A0D0EBU6"/>
<dbReference type="GO" id="GO:0005737">
    <property type="term" value="C:cytoplasm"/>
    <property type="evidence" value="ECO:0007669"/>
    <property type="project" value="TreeGrafter"/>
</dbReference>
<dbReference type="OrthoDB" id="407325at2759"/>
<reference evidence="2" key="2">
    <citation type="submission" date="2015-01" db="EMBL/GenBank/DDBJ databases">
        <title>Evolutionary Origins and Diversification of the Mycorrhizal Mutualists.</title>
        <authorList>
            <consortium name="DOE Joint Genome Institute"/>
            <consortium name="Mycorrhizal Genomics Consortium"/>
            <person name="Kohler A."/>
            <person name="Kuo A."/>
            <person name="Nagy L.G."/>
            <person name="Floudas D."/>
            <person name="Copeland A."/>
            <person name="Barry K.W."/>
            <person name="Cichocki N."/>
            <person name="Veneault-Fourrey C."/>
            <person name="LaButti K."/>
            <person name="Lindquist E.A."/>
            <person name="Lipzen A."/>
            <person name="Lundell T."/>
            <person name="Morin E."/>
            <person name="Murat C."/>
            <person name="Riley R."/>
            <person name="Ohm R."/>
            <person name="Sun H."/>
            <person name="Tunlid A."/>
            <person name="Henrissat B."/>
            <person name="Grigoriev I.V."/>
            <person name="Hibbett D.S."/>
            <person name="Martin F."/>
        </authorList>
    </citation>
    <scope>NUCLEOTIDE SEQUENCE [LARGE SCALE GENOMIC DNA]</scope>
    <source>
        <strain evidence="2">Ve08.2h10</strain>
    </source>
</reference>
<evidence type="ECO:0000313" key="1">
    <source>
        <dbReference type="EMBL" id="KIK98235.1"/>
    </source>
</evidence>